<protein>
    <recommendedName>
        <fullName evidence="4">Secreted protein</fullName>
    </recommendedName>
</protein>
<evidence type="ECO:0000256" key="1">
    <source>
        <dbReference type="SAM" id="SignalP"/>
    </source>
</evidence>
<evidence type="ECO:0008006" key="4">
    <source>
        <dbReference type="Google" id="ProtNLM"/>
    </source>
</evidence>
<dbReference type="EMBL" id="KZ613504">
    <property type="protein sequence ID" value="PMD16610.1"/>
    <property type="molecule type" value="Genomic_DNA"/>
</dbReference>
<feature type="signal peptide" evidence="1">
    <location>
        <begin position="1"/>
        <end position="19"/>
    </location>
</feature>
<evidence type="ECO:0000313" key="2">
    <source>
        <dbReference type="EMBL" id="PMD16610.1"/>
    </source>
</evidence>
<reference evidence="2 3" key="1">
    <citation type="submission" date="2016-05" db="EMBL/GenBank/DDBJ databases">
        <title>A degradative enzymes factory behind the ericoid mycorrhizal symbiosis.</title>
        <authorList>
            <consortium name="DOE Joint Genome Institute"/>
            <person name="Martino E."/>
            <person name="Morin E."/>
            <person name="Grelet G."/>
            <person name="Kuo A."/>
            <person name="Kohler A."/>
            <person name="Daghino S."/>
            <person name="Barry K."/>
            <person name="Choi C."/>
            <person name="Cichocki N."/>
            <person name="Clum A."/>
            <person name="Copeland A."/>
            <person name="Hainaut M."/>
            <person name="Haridas S."/>
            <person name="Labutti K."/>
            <person name="Lindquist E."/>
            <person name="Lipzen A."/>
            <person name="Khouja H.-R."/>
            <person name="Murat C."/>
            <person name="Ohm R."/>
            <person name="Olson A."/>
            <person name="Spatafora J."/>
            <person name="Veneault-Fourrey C."/>
            <person name="Henrissat B."/>
            <person name="Grigoriev I."/>
            <person name="Martin F."/>
            <person name="Perotto S."/>
        </authorList>
    </citation>
    <scope>NUCLEOTIDE SEQUENCE [LARGE SCALE GENOMIC DNA]</scope>
    <source>
        <strain evidence="2 3">UAMH 7357</strain>
    </source>
</reference>
<accession>A0A2J6PRE8</accession>
<organism evidence="2 3">
    <name type="scientific">Hyaloscypha hepaticicola</name>
    <dbReference type="NCBI Taxonomy" id="2082293"/>
    <lineage>
        <taxon>Eukaryota</taxon>
        <taxon>Fungi</taxon>
        <taxon>Dikarya</taxon>
        <taxon>Ascomycota</taxon>
        <taxon>Pezizomycotina</taxon>
        <taxon>Leotiomycetes</taxon>
        <taxon>Helotiales</taxon>
        <taxon>Hyaloscyphaceae</taxon>
        <taxon>Hyaloscypha</taxon>
    </lineage>
</organism>
<sequence>MWLPGLKVLSRTFFRSVIGLTLCNVQFLTASTSEHCSASKTMLRVFVDGRKDLAALCELFCDLQIFFCGRLVDRKRLKAFGSRGPQVWFGRTPRENRPNMTPDSLVVSESWVLVL</sequence>
<feature type="chain" id="PRO_5014407894" description="Secreted protein" evidence="1">
    <location>
        <begin position="20"/>
        <end position="115"/>
    </location>
</feature>
<proteinExistence type="predicted"/>
<dbReference type="AlphaFoldDB" id="A0A2J6PRE8"/>
<dbReference type="Proteomes" id="UP000235672">
    <property type="component" value="Unassembled WGS sequence"/>
</dbReference>
<evidence type="ECO:0000313" key="3">
    <source>
        <dbReference type="Proteomes" id="UP000235672"/>
    </source>
</evidence>
<keyword evidence="1" id="KW-0732">Signal</keyword>
<gene>
    <name evidence="2" type="ORF">NA56DRAFT_305651</name>
</gene>
<name>A0A2J6PRE8_9HELO</name>
<keyword evidence="3" id="KW-1185">Reference proteome</keyword>